<dbReference type="GO" id="GO:0016020">
    <property type="term" value="C:membrane"/>
    <property type="evidence" value="ECO:0007669"/>
    <property type="project" value="InterPro"/>
</dbReference>
<protein>
    <recommendedName>
        <fullName evidence="4">ABC transporter permease</fullName>
    </recommendedName>
</protein>
<keyword evidence="1" id="KW-0812">Transmembrane</keyword>
<comment type="caution">
    <text evidence="2">The sequence shown here is derived from an EMBL/GenBank/DDBJ whole genome shotgun (WGS) entry which is preliminary data.</text>
</comment>
<feature type="transmembrane region" description="Helical" evidence="1">
    <location>
        <begin position="51"/>
        <end position="72"/>
    </location>
</feature>
<dbReference type="PATRIC" id="fig|1423745.4.peg.716"/>
<feature type="transmembrane region" description="Helical" evidence="1">
    <location>
        <begin position="341"/>
        <end position="359"/>
    </location>
</feature>
<feature type="transmembrane region" description="Helical" evidence="1">
    <location>
        <begin position="365"/>
        <end position="386"/>
    </location>
</feature>
<organism evidence="2 3">
    <name type="scientific">Fructilactobacillus florum DSM 22689 = JCM 16035</name>
    <dbReference type="NCBI Taxonomy" id="1423745"/>
    <lineage>
        <taxon>Bacteria</taxon>
        <taxon>Bacillati</taxon>
        <taxon>Bacillota</taxon>
        <taxon>Bacilli</taxon>
        <taxon>Lactobacillales</taxon>
        <taxon>Lactobacillaceae</taxon>
        <taxon>Fructilactobacillus</taxon>
    </lineage>
</organism>
<feature type="transmembrane region" description="Helical" evidence="1">
    <location>
        <begin position="20"/>
        <end position="39"/>
    </location>
</feature>
<dbReference type="STRING" id="1423745.GCA_001311215_00018"/>
<reference evidence="2 3" key="1">
    <citation type="journal article" date="2015" name="Genome Announc.">
        <title>Expanding the biotechnology potential of lactobacilli through comparative genomics of 213 strains and associated genera.</title>
        <authorList>
            <person name="Sun Z."/>
            <person name="Harris H.M."/>
            <person name="McCann A."/>
            <person name="Guo C."/>
            <person name="Argimon S."/>
            <person name="Zhang W."/>
            <person name="Yang X."/>
            <person name="Jeffery I.B."/>
            <person name="Cooney J.C."/>
            <person name="Kagawa T.F."/>
            <person name="Liu W."/>
            <person name="Song Y."/>
            <person name="Salvetti E."/>
            <person name="Wrobel A."/>
            <person name="Rasinkangas P."/>
            <person name="Parkhill J."/>
            <person name="Rea M.C."/>
            <person name="O'Sullivan O."/>
            <person name="Ritari J."/>
            <person name="Douillard F.P."/>
            <person name="Paul Ross R."/>
            <person name="Yang R."/>
            <person name="Briner A.E."/>
            <person name="Felis G.E."/>
            <person name="de Vos W.M."/>
            <person name="Barrangou R."/>
            <person name="Klaenhammer T.R."/>
            <person name="Caufield P.W."/>
            <person name="Cui Y."/>
            <person name="Zhang H."/>
            <person name="O'Toole P.W."/>
        </authorList>
    </citation>
    <scope>NUCLEOTIDE SEQUENCE [LARGE SCALE GENOMIC DNA]</scope>
    <source>
        <strain evidence="2 3">DSM 22689</strain>
    </source>
</reference>
<dbReference type="AlphaFoldDB" id="A0A0R2CUE9"/>
<name>A0A0R2CUE9_9LACO</name>
<dbReference type="Proteomes" id="UP000051586">
    <property type="component" value="Unassembled WGS sequence"/>
</dbReference>
<accession>A0A0R2CUE9</accession>
<evidence type="ECO:0008006" key="4">
    <source>
        <dbReference type="Google" id="ProtNLM"/>
    </source>
</evidence>
<feature type="transmembrane region" description="Helical" evidence="1">
    <location>
        <begin position="92"/>
        <end position="117"/>
    </location>
</feature>
<dbReference type="EMBL" id="AYZI01000003">
    <property type="protein sequence ID" value="KRM91851.1"/>
    <property type="molecule type" value="Genomic_DNA"/>
</dbReference>
<gene>
    <name evidence="2" type="ORF">FC87_GL000676</name>
</gene>
<dbReference type="InterPro" id="IPR010288">
    <property type="entry name" value="EcsB_ABC"/>
</dbReference>
<evidence type="ECO:0000313" key="3">
    <source>
        <dbReference type="Proteomes" id="UP000051586"/>
    </source>
</evidence>
<keyword evidence="1" id="KW-1133">Transmembrane helix</keyword>
<dbReference type="Pfam" id="PF05975">
    <property type="entry name" value="EcsB"/>
    <property type="match status" value="1"/>
</dbReference>
<keyword evidence="1" id="KW-0472">Membrane</keyword>
<feature type="transmembrane region" description="Helical" evidence="1">
    <location>
        <begin position="275"/>
        <end position="304"/>
    </location>
</feature>
<proteinExistence type="predicted"/>
<evidence type="ECO:0000256" key="1">
    <source>
        <dbReference type="SAM" id="Phobius"/>
    </source>
</evidence>
<dbReference type="PIRSF" id="PIRSF037259">
    <property type="entry name" value="EcsB_ABC"/>
    <property type="match status" value="1"/>
</dbReference>
<sequence>MTSHITELTKYLKYVFNDFFVIALLFFIGALAFAYGNLLQHLSGGQPWEQGVILLGLVGGLQLGNLATLIQAPDQVFLAPQEFAFPSYLKRAYWYSYALSGCIQLLIWFVLLPFVSLSLGFQSLQLKELLLLMLVLKGGLLDFQVGQLYLARPLTTIARISGAWLLPFGITAVAVLGWPLVSLLLGCGYLAGVLYWSRERSVALNWKWLVRTESRRMQRLYQIFALFTDVPTLPARPRRRRWADSWLRWLQQDQAHLYLNLYFRSFVRNSTESDLYVRVIFLGTIILLCLSNQLMAIIIAWLLIYMTGVQLTPFAGYFRQNSLLQIYPVTGAEQAQNFHQFYVSLIGIEIILFSLATWWGTSSLWSGAVTLAGGLLLLFGLIKTVVRHQLNKNRRETYAD</sequence>
<evidence type="ECO:0000313" key="2">
    <source>
        <dbReference type="EMBL" id="KRM91851.1"/>
    </source>
</evidence>
<feature type="transmembrane region" description="Helical" evidence="1">
    <location>
        <begin position="170"/>
        <end position="196"/>
    </location>
</feature>